<dbReference type="EMBL" id="AQHW01000005">
    <property type="protein sequence ID" value="KKB59402.1"/>
    <property type="molecule type" value="Genomic_DNA"/>
</dbReference>
<dbReference type="GO" id="GO:0030527">
    <property type="term" value="F:structural constituent of chromatin"/>
    <property type="evidence" value="ECO:0007669"/>
    <property type="project" value="InterPro"/>
</dbReference>
<evidence type="ECO:0000256" key="2">
    <source>
        <dbReference type="ARBA" id="ARBA00023067"/>
    </source>
</evidence>
<name>A0A0F5JPQ5_9BACT</name>
<gene>
    <name evidence="5" type="ORF">HMPREF1536_00951</name>
</gene>
<organism evidence="5 6">
    <name type="scientific">Parabacteroides gordonii MS-1 = DSM 23371</name>
    <dbReference type="NCBI Taxonomy" id="1203610"/>
    <lineage>
        <taxon>Bacteria</taxon>
        <taxon>Pseudomonadati</taxon>
        <taxon>Bacteroidota</taxon>
        <taxon>Bacteroidia</taxon>
        <taxon>Bacteroidales</taxon>
        <taxon>Tannerellaceae</taxon>
        <taxon>Parabacteroides</taxon>
    </lineage>
</organism>
<keyword evidence="2" id="KW-0226">DNA condensation</keyword>
<dbReference type="GO" id="GO:0003677">
    <property type="term" value="F:DNA binding"/>
    <property type="evidence" value="ECO:0007669"/>
    <property type="project" value="UniProtKB-KW"/>
</dbReference>
<dbReference type="GO" id="GO:0005829">
    <property type="term" value="C:cytosol"/>
    <property type="evidence" value="ECO:0007669"/>
    <property type="project" value="TreeGrafter"/>
</dbReference>
<comment type="caution">
    <text evidence="5">The sequence shown here is derived from an EMBL/GenBank/DDBJ whole genome shotgun (WGS) entry which is preliminary data.</text>
</comment>
<dbReference type="PANTHER" id="PTHR33175">
    <property type="entry name" value="DNA-BINDING PROTEIN HU"/>
    <property type="match status" value="1"/>
</dbReference>
<dbReference type="InterPro" id="IPR000119">
    <property type="entry name" value="Hist_DNA-bd"/>
</dbReference>
<evidence type="ECO:0000313" key="6">
    <source>
        <dbReference type="Proteomes" id="UP000033035"/>
    </source>
</evidence>
<evidence type="ECO:0000256" key="3">
    <source>
        <dbReference type="ARBA" id="ARBA00023125"/>
    </source>
</evidence>
<dbReference type="PANTHER" id="PTHR33175:SF3">
    <property type="entry name" value="DNA-BINDING PROTEIN HU-BETA"/>
    <property type="match status" value="1"/>
</dbReference>
<evidence type="ECO:0008006" key="7">
    <source>
        <dbReference type="Google" id="ProtNLM"/>
    </source>
</evidence>
<dbReference type="InterPro" id="IPR010992">
    <property type="entry name" value="IHF-like_DNA-bd_dom_sf"/>
</dbReference>
<dbReference type="PATRIC" id="fig|1203610.3.peg.975"/>
<sequence length="92" mass="10720">MNKTTFISELAVRTGRPVTEVHKFVDNFFALTTEVLAREEEIVFLRFGRFYPRKQLARPVRNPKTGAPVMLDERTTVRFKPGIDLFNIVNHK</sequence>
<comment type="similarity">
    <text evidence="1 4">Belongs to the bacterial histone-like protein family.</text>
</comment>
<dbReference type="RefSeq" id="WP_028726875.1">
    <property type="nucleotide sequence ID" value="NZ_AUAE01000011.1"/>
</dbReference>
<dbReference type="STRING" id="1203610.HMPREF1536_00951"/>
<proteinExistence type="inferred from homology"/>
<dbReference type="GO" id="GO:0030261">
    <property type="term" value="P:chromosome condensation"/>
    <property type="evidence" value="ECO:0007669"/>
    <property type="project" value="UniProtKB-KW"/>
</dbReference>
<dbReference type="Pfam" id="PF00216">
    <property type="entry name" value="Bac_DNA_binding"/>
    <property type="match status" value="1"/>
</dbReference>
<protein>
    <recommendedName>
        <fullName evidence="7">Integration host factor subunit beta</fullName>
    </recommendedName>
</protein>
<dbReference type="SUPFAM" id="SSF47729">
    <property type="entry name" value="IHF-like DNA-binding proteins"/>
    <property type="match status" value="1"/>
</dbReference>
<dbReference type="HOGENOM" id="CLU_105066_3_3_10"/>
<evidence type="ECO:0000256" key="1">
    <source>
        <dbReference type="ARBA" id="ARBA00010529"/>
    </source>
</evidence>
<dbReference type="SMART" id="SM00411">
    <property type="entry name" value="BHL"/>
    <property type="match status" value="1"/>
</dbReference>
<keyword evidence="6" id="KW-1185">Reference proteome</keyword>
<evidence type="ECO:0000256" key="4">
    <source>
        <dbReference type="RuleBase" id="RU003939"/>
    </source>
</evidence>
<evidence type="ECO:0000313" key="5">
    <source>
        <dbReference type="EMBL" id="KKB59402.1"/>
    </source>
</evidence>
<dbReference type="Proteomes" id="UP000033035">
    <property type="component" value="Unassembled WGS sequence"/>
</dbReference>
<keyword evidence="3" id="KW-0238">DNA-binding</keyword>
<dbReference type="Gene3D" id="4.10.520.10">
    <property type="entry name" value="IHF-like DNA-binding proteins"/>
    <property type="match status" value="1"/>
</dbReference>
<reference evidence="5 6" key="1">
    <citation type="submission" date="2013-04" db="EMBL/GenBank/DDBJ databases">
        <title>The Genome Sequence of Parabacteroides gordonii DSM 23371.</title>
        <authorList>
            <consortium name="The Broad Institute Genomics Platform"/>
            <person name="Earl A."/>
            <person name="Ward D."/>
            <person name="Feldgarden M."/>
            <person name="Gevers D."/>
            <person name="Martens E."/>
            <person name="Sakamoto M."/>
            <person name="Benno Y."/>
            <person name="Suzuki N."/>
            <person name="Matsunaga N."/>
            <person name="Koshihara K."/>
            <person name="Seki M."/>
            <person name="Komiya H."/>
            <person name="Walker B."/>
            <person name="Young S."/>
            <person name="Zeng Q."/>
            <person name="Gargeya S."/>
            <person name="Fitzgerald M."/>
            <person name="Haas B."/>
            <person name="Abouelleil A."/>
            <person name="Allen A.W."/>
            <person name="Alvarado L."/>
            <person name="Arachchi H.M."/>
            <person name="Berlin A.M."/>
            <person name="Chapman S.B."/>
            <person name="Gainer-Dewar J."/>
            <person name="Goldberg J."/>
            <person name="Griggs A."/>
            <person name="Gujja S."/>
            <person name="Hansen M."/>
            <person name="Howarth C."/>
            <person name="Imamovic A."/>
            <person name="Ireland A."/>
            <person name="Larimer J."/>
            <person name="McCowan C."/>
            <person name="Murphy C."/>
            <person name="Pearson M."/>
            <person name="Poon T.W."/>
            <person name="Priest M."/>
            <person name="Roberts A."/>
            <person name="Saif S."/>
            <person name="Shea T."/>
            <person name="Sisk P."/>
            <person name="Sykes S."/>
            <person name="Wortman J."/>
            <person name="Nusbaum C."/>
            <person name="Birren B."/>
        </authorList>
    </citation>
    <scope>NUCLEOTIDE SEQUENCE [LARGE SCALE GENOMIC DNA]</scope>
    <source>
        <strain evidence="5 6">MS-1</strain>
    </source>
</reference>
<dbReference type="CDD" id="cd13832">
    <property type="entry name" value="IHF"/>
    <property type="match status" value="1"/>
</dbReference>
<dbReference type="AlphaFoldDB" id="A0A0F5JPQ5"/>
<accession>A0A0F5JPQ5</accession>